<reference evidence="8" key="2">
    <citation type="journal article" date="2024" name="Plant">
        <title>Genomic evolution and insights into agronomic trait innovations of Sesamum species.</title>
        <authorList>
            <person name="Miao H."/>
            <person name="Wang L."/>
            <person name="Qu L."/>
            <person name="Liu H."/>
            <person name="Sun Y."/>
            <person name="Le M."/>
            <person name="Wang Q."/>
            <person name="Wei S."/>
            <person name="Zheng Y."/>
            <person name="Lin W."/>
            <person name="Duan Y."/>
            <person name="Cao H."/>
            <person name="Xiong S."/>
            <person name="Wang X."/>
            <person name="Wei L."/>
            <person name="Li C."/>
            <person name="Ma Q."/>
            <person name="Ju M."/>
            <person name="Zhao R."/>
            <person name="Li G."/>
            <person name="Mu C."/>
            <person name="Tian Q."/>
            <person name="Mei H."/>
            <person name="Zhang T."/>
            <person name="Gao T."/>
            <person name="Zhang H."/>
        </authorList>
    </citation>
    <scope>NUCLEOTIDE SEQUENCE</scope>
    <source>
        <strain evidence="8">3651</strain>
    </source>
</reference>
<name>A0AAE1YPX3_9LAMI</name>
<feature type="compositionally biased region" description="Polar residues" evidence="6">
    <location>
        <begin position="487"/>
        <end position="497"/>
    </location>
</feature>
<dbReference type="GO" id="GO:0005543">
    <property type="term" value="F:phospholipid binding"/>
    <property type="evidence" value="ECO:0007669"/>
    <property type="project" value="TreeGrafter"/>
</dbReference>
<feature type="compositionally biased region" description="Gly residues" evidence="6">
    <location>
        <begin position="853"/>
        <end position="863"/>
    </location>
</feature>
<sequence>MKKAFDQTVRDLKRGVNKKVLKVPSIEQKVLDATSNEPWGPHGSLLADIAQATRNYHEYQMIMSVIWKRTNDTGKNWRHVYKALTVLEYLVAHGSERVIDDIREHAYQISTLSDFQYIDSSGKDQGNNVRKKSQSLVVLVNDKERIQEVRQKAAANRDKFRSTPTGSMYRPGGYGDRYDDDRYGNRDDDRNGYGRERDWGSRDDDRYGRQGDSYGREGDRYGRDYEERYGRDGYRDDDYRGRSQTVDDYHYGSRSRSADQDRNRANEDDGQYSSRGSGAKADDHSQDGSVGKRLDQKYSGQSAGAPPSYEDAVGATRSPSYSERDGESSLGYGPKASSPKVASPSYAATAAAPTPAPASPPAPASIPASASPPPAAQPTPQFINKEVDGFDEFDPRGSFTAAPTTSNGTAPATSGLEMDLLGSLSDSFSASPLALVPASQPAMTPEANASASFNPEHAFAAASPPSMINNQPFDDPFGDGPFKAVPSTESASVQPQVSTSTNSFATNSSQTLDVPQQVPQKAATEFGGTFYDGAYMQSGASGVQPPASPQFMQQDLSNPTLDIDILADILPPSGSGSFVNPPAGYSVPPSQSVSHGGFPPQPNQPATQSALPSLTGQNAHENSFQSQTSQPAAFPTQLGQPAGFPTQLGQPSLQTNYPHQSAESVSQRGFATQAMALTFPVQAGQASQMGFHSQSGSTQSNMPNPNFYGTYHSQSASTGPAAAYMVPPISTGPTTQHNLFSQSGSAVPIASQMGPQAPQMQPSSLMAAASTNPSLAGSSAIVPQSSKDKFETKSTVWADTLSRGLVNLNISGPKTNPLADIGVDFDAINRKEKRMEKPTTTAVTSTVTMGKAMGSGSGMGRAGAGALRPPSNPMVGSGMNIGMSGGPGSPMGMGGYGVSQPIGSGMGMGMGMNMPGNMGVGMGMGMGQGMNMQQQMGFPPGSSVPGGYNHTMGAGNYGQQPYGGGYRDNKERCSEVVQRQREVRRQGERGGEATERRGDGEKRRGETRARRNATRGEDVMTTQTVKEVRRRQVRERREEKREERESWG</sequence>
<dbReference type="Proteomes" id="UP001293254">
    <property type="component" value="Unassembled WGS sequence"/>
</dbReference>
<keyword evidence="5" id="KW-0968">Cytoplasmic vesicle</keyword>
<evidence type="ECO:0000259" key="7">
    <source>
        <dbReference type="PROSITE" id="PS50942"/>
    </source>
</evidence>
<comment type="subcellular location">
    <subcellularLocation>
        <location evidence="1">Cytoplasmic vesicle</location>
        <location evidence="1">Clathrin-coated vesicle</location>
    </subcellularLocation>
    <subcellularLocation>
        <location evidence="2">Golgi apparatus</location>
    </subcellularLocation>
</comment>
<dbReference type="AlphaFoldDB" id="A0AAE1YPX3"/>
<dbReference type="SUPFAM" id="SSF48464">
    <property type="entry name" value="ENTH/VHS domain"/>
    <property type="match status" value="1"/>
</dbReference>
<evidence type="ECO:0000256" key="5">
    <source>
        <dbReference type="ARBA" id="ARBA00023329"/>
    </source>
</evidence>
<dbReference type="FunFam" id="1.25.40.90:FF:000006">
    <property type="entry name" value="Clathrin interactor 1"/>
    <property type="match status" value="1"/>
</dbReference>
<dbReference type="EMBL" id="JACGWO010000002">
    <property type="protein sequence ID" value="KAK4433801.1"/>
    <property type="molecule type" value="Genomic_DNA"/>
</dbReference>
<feature type="region of interest" description="Disordered" evidence="6">
    <location>
        <begin position="949"/>
        <end position="1048"/>
    </location>
</feature>
<dbReference type="CDD" id="cd03571">
    <property type="entry name" value="ENTH"/>
    <property type="match status" value="1"/>
</dbReference>
<gene>
    <name evidence="8" type="ORF">Salat_0542800</name>
</gene>
<feature type="compositionally biased region" description="Polar residues" evidence="6">
    <location>
        <begin position="647"/>
        <end position="666"/>
    </location>
</feature>
<feature type="compositionally biased region" description="Basic and acidic residues" evidence="6">
    <location>
        <begin position="967"/>
        <end position="1018"/>
    </location>
</feature>
<accession>A0AAE1YPX3</accession>
<dbReference type="GO" id="GO:0005768">
    <property type="term" value="C:endosome"/>
    <property type="evidence" value="ECO:0007669"/>
    <property type="project" value="TreeGrafter"/>
</dbReference>
<evidence type="ECO:0000313" key="9">
    <source>
        <dbReference type="Proteomes" id="UP001293254"/>
    </source>
</evidence>
<feature type="compositionally biased region" description="Polar residues" evidence="6">
    <location>
        <begin position="604"/>
        <end position="631"/>
    </location>
</feature>
<feature type="region of interest" description="Disordered" evidence="6">
    <location>
        <begin position="462"/>
        <end position="517"/>
    </location>
</feature>
<feature type="compositionally biased region" description="Low complexity" evidence="6">
    <location>
        <begin position="498"/>
        <end position="511"/>
    </location>
</feature>
<evidence type="ECO:0000256" key="2">
    <source>
        <dbReference type="ARBA" id="ARBA00004555"/>
    </source>
</evidence>
<feature type="region of interest" description="Disordered" evidence="6">
    <location>
        <begin position="150"/>
        <end position="414"/>
    </location>
</feature>
<feature type="compositionally biased region" description="Basic and acidic residues" evidence="6">
    <location>
        <begin position="280"/>
        <end position="296"/>
    </location>
</feature>
<evidence type="ECO:0000256" key="6">
    <source>
        <dbReference type="SAM" id="MobiDB-lite"/>
    </source>
</evidence>
<organism evidence="8 9">
    <name type="scientific">Sesamum alatum</name>
    <dbReference type="NCBI Taxonomy" id="300844"/>
    <lineage>
        <taxon>Eukaryota</taxon>
        <taxon>Viridiplantae</taxon>
        <taxon>Streptophyta</taxon>
        <taxon>Embryophyta</taxon>
        <taxon>Tracheophyta</taxon>
        <taxon>Spermatophyta</taxon>
        <taxon>Magnoliopsida</taxon>
        <taxon>eudicotyledons</taxon>
        <taxon>Gunneridae</taxon>
        <taxon>Pentapetalae</taxon>
        <taxon>asterids</taxon>
        <taxon>lamiids</taxon>
        <taxon>Lamiales</taxon>
        <taxon>Pedaliaceae</taxon>
        <taxon>Sesamum</taxon>
    </lineage>
</organism>
<evidence type="ECO:0000256" key="3">
    <source>
        <dbReference type="ARBA" id="ARBA00010130"/>
    </source>
</evidence>
<comment type="similarity">
    <text evidence="3">Belongs to the epsin family.</text>
</comment>
<comment type="caution">
    <text evidence="8">The sequence shown here is derived from an EMBL/GenBank/DDBJ whole genome shotgun (WGS) entry which is preliminary data.</text>
</comment>
<feature type="compositionally biased region" description="Basic and acidic residues" evidence="6">
    <location>
        <begin position="1035"/>
        <end position="1048"/>
    </location>
</feature>
<dbReference type="Pfam" id="PF01417">
    <property type="entry name" value="ENTH"/>
    <property type="match status" value="1"/>
</dbReference>
<dbReference type="PANTHER" id="PTHR12276:SF91">
    <property type="entry name" value="CLATHRIN INTERACTOR EPSIN 2-RELATED"/>
    <property type="match status" value="1"/>
</dbReference>
<proteinExistence type="inferred from homology"/>
<evidence type="ECO:0000256" key="1">
    <source>
        <dbReference type="ARBA" id="ARBA00004132"/>
    </source>
</evidence>
<dbReference type="GO" id="GO:0030125">
    <property type="term" value="C:clathrin vesicle coat"/>
    <property type="evidence" value="ECO:0007669"/>
    <property type="project" value="TreeGrafter"/>
</dbReference>
<reference evidence="8" key="1">
    <citation type="submission" date="2020-06" db="EMBL/GenBank/DDBJ databases">
        <authorList>
            <person name="Li T."/>
            <person name="Hu X."/>
            <person name="Zhang T."/>
            <person name="Song X."/>
            <person name="Zhang H."/>
            <person name="Dai N."/>
            <person name="Sheng W."/>
            <person name="Hou X."/>
            <person name="Wei L."/>
        </authorList>
    </citation>
    <scope>NUCLEOTIDE SEQUENCE</scope>
    <source>
        <strain evidence="8">3651</strain>
        <tissue evidence="8">Leaf</tissue>
    </source>
</reference>
<dbReference type="GO" id="GO:0005886">
    <property type="term" value="C:plasma membrane"/>
    <property type="evidence" value="ECO:0007669"/>
    <property type="project" value="TreeGrafter"/>
</dbReference>
<dbReference type="GO" id="GO:0006897">
    <property type="term" value="P:endocytosis"/>
    <property type="evidence" value="ECO:0007669"/>
    <property type="project" value="TreeGrafter"/>
</dbReference>
<evidence type="ECO:0000313" key="8">
    <source>
        <dbReference type="EMBL" id="KAK4433801.1"/>
    </source>
</evidence>
<feature type="compositionally biased region" description="Pro residues" evidence="6">
    <location>
        <begin position="354"/>
        <end position="377"/>
    </location>
</feature>
<dbReference type="PROSITE" id="PS50942">
    <property type="entry name" value="ENTH"/>
    <property type="match status" value="1"/>
</dbReference>
<dbReference type="SMART" id="SM00273">
    <property type="entry name" value="ENTH"/>
    <property type="match status" value="1"/>
</dbReference>
<dbReference type="PANTHER" id="PTHR12276">
    <property type="entry name" value="EPSIN/ENT-RELATED"/>
    <property type="match status" value="1"/>
</dbReference>
<dbReference type="GO" id="GO:0005794">
    <property type="term" value="C:Golgi apparatus"/>
    <property type="evidence" value="ECO:0007669"/>
    <property type="project" value="UniProtKB-SubCell"/>
</dbReference>
<protein>
    <submittedName>
        <fullName evidence="8">Clathrin interactor EPSIN 3</fullName>
    </submittedName>
</protein>
<keyword evidence="9" id="KW-1185">Reference proteome</keyword>
<feature type="region of interest" description="Disordered" evidence="6">
    <location>
        <begin position="577"/>
        <end position="666"/>
    </location>
</feature>
<feature type="compositionally biased region" description="Basic and acidic residues" evidence="6">
    <location>
        <begin position="176"/>
        <end position="267"/>
    </location>
</feature>
<evidence type="ECO:0000256" key="4">
    <source>
        <dbReference type="ARBA" id="ARBA00023034"/>
    </source>
</evidence>
<dbReference type="InterPro" id="IPR013809">
    <property type="entry name" value="ENTH"/>
</dbReference>
<feature type="compositionally biased region" description="Low complexity" evidence="6">
    <location>
        <begin position="334"/>
        <end position="353"/>
    </location>
</feature>
<feature type="compositionally biased region" description="Basic and acidic residues" evidence="6">
    <location>
        <begin position="150"/>
        <end position="161"/>
    </location>
</feature>
<feature type="compositionally biased region" description="Polar residues" evidence="6">
    <location>
        <begin position="401"/>
        <end position="412"/>
    </location>
</feature>
<dbReference type="GO" id="GO:0030276">
    <property type="term" value="F:clathrin binding"/>
    <property type="evidence" value="ECO:0007669"/>
    <property type="project" value="TreeGrafter"/>
</dbReference>
<dbReference type="Gene3D" id="1.25.40.90">
    <property type="match status" value="1"/>
</dbReference>
<dbReference type="InterPro" id="IPR008942">
    <property type="entry name" value="ENTH_VHS"/>
</dbReference>
<feature type="region of interest" description="Disordered" evidence="6">
    <location>
        <begin position="850"/>
        <end position="873"/>
    </location>
</feature>
<feature type="domain" description="ENTH" evidence="7">
    <location>
        <begin position="18"/>
        <end position="150"/>
    </location>
</feature>
<keyword evidence="4" id="KW-0333">Golgi apparatus</keyword>